<sequence>MAKKNKSKGVSTKTSNSNLPSNSSPSKKKTTGKLSSESTSPTVTEQVAALPIADQQFHAKITVTLPTTAYFKKESYVSQIIDTLHTYNMCIILNALNSTEITSMMLNYDQLLDLNGVTAIGEKDASKRSGTRFYNCRCQQGPKCGFKGWRDGAENVRSVYEPSNNSVWRDVIDRMGIPHIARVEMVTGHSGCRAQGWHVDALRGVTAIFAMTDIDTQKGPTEINFMEAFTSLDLRKGKCKNGLGAGNVDKTFAAMPKGALVMFNANCVHRGTANLSKVDRPVLVLDCSADCGMVGK</sequence>
<evidence type="ECO:0000313" key="2">
    <source>
        <dbReference type="EMBL" id="GMH78428.1"/>
    </source>
</evidence>
<comment type="caution">
    <text evidence="2">The sequence shown here is derived from an EMBL/GenBank/DDBJ whole genome shotgun (WGS) entry which is preliminary data.</text>
</comment>
<evidence type="ECO:0000256" key="1">
    <source>
        <dbReference type="SAM" id="MobiDB-lite"/>
    </source>
</evidence>
<feature type="region of interest" description="Disordered" evidence="1">
    <location>
        <begin position="1"/>
        <end position="40"/>
    </location>
</feature>
<evidence type="ECO:0000313" key="3">
    <source>
        <dbReference type="Proteomes" id="UP001165122"/>
    </source>
</evidence>
<dbReference type="AlphaFoldDB" id="A0A9W7B0N6"/>
<name>A0A9W7B0N6_9STRA</name>
<dbReference type="EMBL" id="BRXW01000886">
    <property type="protein sequence ID" value="GMH78428.1"/>
    <property type="molecule type" value="Genomic_DNA"/>
</dbReference>
<reference evidence="3" key="1">
    <citation type="journal article" date="2023" name="Commun. Biol.">
        <title>Genome analysis of Parmales, the sister group of diatoms, reveals the evolutionary specialization of diatoms from phago-mixotrophs to photoautotrophs.</title>
        <authorList>
            <person name="Ban H."/>
            <person name="Sato S."/>
            <person name="Yoshikawa S."/>
            <person name="Yamada K."/>
            <person name="Nakamura Y."/>
            <person name="Ichinomiya M."/>
            <person name="Sato N."/>
            <person name="Blanc-Mathieu R."/>
            <person name="Endo H."/>
            <person name="Kuwata A."/>
            <person name="Ogata H."/>
        </authorList>
    </citation>
    <scope>NUCLEOTIDE SEQUENCE [LARGE SCALE GENOMIC DNA]</scope>
    <source>
        <strain evidence="3">NIES 3700</strain>
    </source>
</reference>
<keyword evidence="3" id="KW-1185">Reference proteome</keyword>
<gene>
    <name evidence="2" type="ORF">TrLO_g12833</name>
</gene>
<accession>A0A9W7B0N6</accession>
<dbReference type="Proteomes" id="UP001165122">
    <property type="component" value="Unassembled WGS sequence"/>
</dbReference>
<dbReference type="OrthoDB" id="192336at2759"/>
<dbReference type="SUPFAM" id="SSF51197">
    <property type="entry name" value="Clavaminate synthase-like"/>
    <property type="match status" value="1"/>
</dbReference>
<protein>
    <submittedName>
        <fullName evidence="2">Uncharacterized protein</fullName>
    </submittedName>
</protein>
<proteinExistence type="predicted"/>
<feature type="compositionally biased region" description="Low complexity" evidence="1">
    <location>
        <begin position="11"/>
        <end position="25"/>
    </location>
</feature>
<dbReference type="Gene3D" id="2.60.120.620">
    <property type="entry name" value="q2cbj1_9rhob like domain"/>
    <property type="match status" value="1"/>
</dbReference>
<organism evidence="2 3">
    <name type="scientific">Triparma laevis f. longispina</name>
    <dbReference type="NCBI Taxonomy" id="1714387"/>
    <lineage>
        <taxon>Eukaryota</taxon>
        <taxon>Sar</taxon>
        <taxon>Stramenopiles</taxon>
        <taxon>Ochrophyta</taxon>
        <taxon>Bolidophyceae</taxon>
        <taxon>Parmales</taxon>
        <taxon>Triparmaceae</taxon>
        <taxon>Triparma</taxon>
    </lineage>
</organism>